<accession>A0A4Q7NS36</accession>
<dbReference type="Proteomes" id="UP000293638">
    <property type="component" value="Unassembled WGS sequence"/>
</dbReference>
<dbReference type="Gene3D" id="3.50.50.60">
    <property type="entry name" value="FAD/NAD(P)-binding domain"/>
    <property type="match status" value="1"/>
</dbReference>
<dbReference type="RefSeq" id="WP_130492179.1">
    <property type="nucleotide sequence ID" value="NZ_SGXD01000002.1"/>
</dbReference>
<dbReference type="AlphaFoldDB" id="A0A4Q7NS36"/>
<sequence>MPPALDVLVVGAGAAGLSAARRLHTAGLEVEVHEAADAVGGRVRTDVVDGVLVDRGFQVLNPSYPQVRRQLDLDALRLGSFRAGVGVATGRRIVRVSDPRRDPRALLSTLTAPVGSPLAKAALALYALRVSRARPATLLSQRDGTARAALAEHGVQGRIVDSVLAPFLAGVLADGELVTSRRFVDLVLRSFVRGTPALPAAGIAAVAEQLAAPLGAQVHLGSPVEDLATARRRARAVLVATDAPAAARLLPGLPVPGMRALTTYYHLVPEPPVRDAVVVVDGERRGPVVNTAVLTNAVPSYAPGRHLVSSTVLGVPDGDGEREVRRHLALVYGVPTTGWELLAVTPVAHALPAMLPPLDARRPVRHSDGVYVAGDHRDTASLQGALASGWRAAEAVLEDLGARD</sequence>
<dbReference type="PANTHER" id="PTHR42841">
    <property type="entry name" value="AMINE OXIDASE"/>
    <property type="match status" value="1"/>
</dbReference>
<comment type="caution">
    <text evidence="2">The sequence shown here is derived from an EMBL/GenBank/DDBJ whole genome shotgun (WGS) entry which is preliminary data.</text>
</comment>
<proteinExistence type="predicted"/>
<protein>
    <submittedName>
        <fullName evidence="2">Phytoene dehydrogenase-like protein</fullName>
    </submittedName>
</protein>
<dbReference type="Pfam" id="PF01593">
    <property type="entry name" value="Amino_oxidase"/>
    <property type="match status" value="1"/>
</dbReference>
<evidence type="ECO:0000313" key="2">
    <source>
        <dbReference type="EMBL" id="RZS89588.1"/>
    </source>
</evidence>
<gene>
    <name evidence="2" type="ORF">EV189_1355</name>
</gene>
<name>A0A4Q7NS36_9ACTN</name>
<organism evidence="2 3">
    <name type="scientific">Motilibacter rhizosphaerae</name>
    <dbReference type="NCBI Taxonomy" id="598652"/>
    <lineage>
        <taxon>Bacteria</taxon>
        <taxon>Bacillati</taxon>
        <taxon>Actinomycetota</taxon>
        <taxon>Actinomycetes</taxon>
        <taxon>Motilibacterales</taxon>
        <taxon>Motilibacteraceae</taxon>
        <taxon>Motilibacter</taxon>
    </lineage>
</organism>
<evidence type="ECO:0000313" key="3">
    <source>
        <dbReference type="Proteomes" id="UP000293638"/>
    </source>
</evidence>
<dbReference type="GO" id="GO:0016491">
    <property type="term" value="F:oxidoreductase activity"/>
    <property type="evidence" value="ECO:0007669"/>
    <property type="project" value="InterPro"/>
</dbReference>
<dbReference type="SUPFAM" id="SSF51905">
    <property type="entry name" value="FAD/NAD(P)-binding domain"/>
    <property type="match status" value="1"/>
</dbReference>
<evidence type="ECO:0000259" key="1">
    <source>
        <dbReference type="Pfam" id="PF01593"/>
    </source>
</evidence>
<feature type="domain" description="Amine oxidase" evidence="1">
    <location>
        <begin position="15"/>
        <end position="397"/>
    </location>
</feature>
<dbReference type="EMBL" id="SGXD01000002">
    <property type="protein sequence ID" value="RZS89588.1"/>
    <property type="molecule type" value="Genomic_DNA"/>
</dbReference>
<reference evidence="2 3" key="1">
    <citation type="submission" date="2019-02" db="EMBL/GenBank/DDBJ databases">
        <title>Genomic Encyclopedia of Type Strains, Phase IV (KMG-IV): sequencing the most valuable type-strain genomes for metagenomic binning, comparative biology and taxonomic classification.</title>
        <authorList>
            <person name="Goeker M."/>
        </authorList>
    </citation>
    <scope>NUCLEOTIDE SEQUENCE [LARGE SCALE GENOMIC DNA]</scope>
    <source>
        <strain evidence="2 3">DSM 45622</strain>
    </source>
</reference>
<dbReference type="InterPro" id="IPR036188">
    <property type="entry name" value="FAD/NAD-bd_sf"/>
</dbReference>
<keyword evidence="3" id="KW-1185">Reference proteome</keyword>
<dbReference type="OrthoDB" id="9767561at2"/>
<dbReference type="InterPro" id="IPR002937">
    <property type="entry name" value="Amino_oxidase"/>
</dbReference>